<evidence type="ECO:0008006" key="2">
    <source>
        <dbReference type="Google" id="ProtNLM"/>
    </source>
</evidence>
<protein>
    <recommendedName>
        <fullName evidence="2">DNA methylase N-4/N-6 domain-containing protein</fullName>
    </recommendedName>
</protein>
<organism evidence="1">
    <name type="scientific">marine sediment metagenome</name>
    <dbReference type="NCBI Taxonomy" id="412755"/>
    <lineage>
        <taxon>unclassified sequences</taxon>
        <taxon>metagenomes</taxon>
        <taxon>ecological metagenomes</taxon>
    </lineage>
</organism>
<dbReference type="GO" id="GO:0008168">
    <property type="term" value="F:methyltransferase activity"/>
    <property type="evidence" value="ECO:0007669"/>
    <property type="project" value="InterPro"/>
</dbReference>
<comment type="caution">
    <text evidence="1">The sequence shown here is derived from an EMBL/GenBank/DDBJ whole genome shotgun (WGS) entry which is preliminary data.</text>
</comment>
<gene>
    <name evidence="1" type="ORF">S01H1_12906</name>
</gene>
<dbReference type="EMBL" id="BARS01006636">
    <property type="protein sequence ID" value="GAF71530.1"/>
    <property type="molecule type" value="Genomic_DNA"/>
</dbReference>
<reference evidence="1" key="1">
    <citation type="journal article" date="2014" name="Front. Microbiol.">
        <title>High frequency of phylogenetically diverse reductive dehalogenase-homologous genes in deep subseafloor sedimentary metagenomes.</title>
        <authorList>
            <person name="Kawai M."/>
            <person name="Futagami T."/>
            <person name="Toyoda A."/>
            <person name="Takaki Y."/>
            <person name="Nishi S."/>
            <person name="Hori S."/>
            <person name="Arai W."/>
            <person name="Tsubouchi T."/>
            <person name="Morono Y."/>
            <person name="Uchiyama I."/>
            <person name="Ito T."/>
            <person name="Fujiyama A."/>
            <person name="Inagaki F."/>
            <person name="Takami H."/>
        </authorList>
    </citation>
    <scope>NUCLEOTIDE SEQUENCE</scope>
    <source>
        <strain evidence="1">Expedition CK06-06</strain>
    </source>
</reference>
<dbReference type="InterPro" id="IPR029063">
    <property type="entry name" value="SAM-dependent_MTases_sf"/>
</dbReference>
<dbReference type="PROSITE" id="PS00092">
    <property type="entry name" value="N6_MTASE"/>
    <property type="match status" value="1"/>
</dbReference>
<dbReference type="AlphaFoldDB" id="X0T644"/>
<evidence type="ECO:0000313" key="1">
    <source>
        <dbReference type="EMBL" id="GAF71530.1"/>
    </source>
</evidence>
<name>X0T644_9ZZZZ</name>
<dbReference type="GO" id="GO:0003676">
    <property type="term" value="F:nucleic acid binding"/>
    <property type="evidence" value="ECO:0007669"/>
    <property type="project" value="InterPro"/>
</dbReference>
<dbReference type="SUPFAM" id="SSF53335">
    <property type="entry name" value="S-adenosyl-L-methionine-dependent methyltransferases"/>
    <property type="match status" value="1"/>
</dbReference>
<dbReference type="InterPro" id="IPR002052">
    <property type="entry name" value="DNA_methylase_N6_adenine_CS"/>
</dbReference>
<sequence>MIKFVYLTQPPKKYTFEQPKLKLWTEQNCRGRVLNLFAGKTRLAVNEYRIDLSAEFNPDHIGEAYEFVKNTDMIFDTIVFDPPYNLRKSREKYEGRYIGSLTKIKNIIGRLLTPSGRIIHYGYDSVGMSNSRGFKKIEVCLVCHGGDHNDTICLVEQKYTNDIFNNNTEN</sequence>
<proteinExistence type="predicted"/>
<dbReference type="GO" id="GO:0032259">
    <property type="term" value="P:methylation"/>
    <property type="evidence" value="ECO:0007669"/>
    <property type="project" value="InterPro"/>
</dbReference>
<accession>X0T644</accession>